<dbReference type="Pfam" id="PF01535">
    <property type="entry name" value="PPR"/>
    <property type="match status" value="4"/>
</dbReference>
<dbReference type="GO" id="GO:0003723">
    <property type="term" value="F:RNA binding"/>
    <property type="evidence" value="ECO:0007669"/>
    <property type="project" value="InterPro"/>
</dbReference>
<evidence type="ECO:0000313" key="6">
    <source>
        <dbReference type="RefSeq" id="XP_021810538.1"/>
    </source>
</evidence>
<comment type="similarity">
    <text evidence="1">Belongs to the PPR family. PCMP-H subfamily.</text>
</comment>
<dbReference type="InterPro" id="IPR032867">
    <property type="entry name" value="DYW_dom"/>
</dbReference>
<dbReference type="Proteomes" id="UP000515124">
    <property type="component" value="Unplaced"/>
</dbReference>
<dbReference type="KEGG" id="pavi:110753865"/>
<dbReference type="InterPro" id="IPR046960">
    <property type="entry name" value="PPR_At4g14850-like_plant"/>
</dbReference>
<accession>A0A6P5S9Q6</accession>
<dbReference type="InterPro" id="IPR011990">
    <property type="entry name" value="TPR-like_helical_dom_sf"/>
</dbReference>
<keyword evidence="2" id="KW-0677">Repeat</keyword>
<dbReference type="GeneID" id="110753865"/>
<protein>
    <submittedName>
        <fullName evidence="6">Pentatricopeptide repeat-containing protein ELI1, chloroplastic-like</fullName>
    </submittedName>
</protein>
<dbReference type="InterPro" id="IPR046849">
    <property type="entry name" value="E2_motif"/>
</dbReference>
<dbReference type="GO" id="GO:0008270">
    <property type="term" value="F:zinc ion binding"/>
    <property type="evidence" value="ECO:0007669"/>
    <property type="project" value="InterPro"/>
</dbReference>
<name>A0A6P5S9Q6_PRUAV</name>
<dbReference type="PANTHER" id="PTHR47926">
    <property type="entry name" value="PENTATRICOPEPTIDE REPEAT-CONTAINING PROTEIN"/>
    <property type="match status" value="1"/>
</dbReference>
<reference evidence="6" key="1">
    <citation type="submission" date="2025-08" db="UniProtKB">
        <authorList>
            <consortium name="RefSeq"/>
        </authorList>
    </citation>
    <scope>IDENTIFICATION</scope>
</reference>
<dbReference type="InterPro" id="IPR002885">
    <property type="entry name" value="PPR_rpt"/>
</dbReference>
<proteinExistence type="inferred from homology"/>
<dbReference type="AlphaFoldDB" id="A0A6P5S9Q6"/>
<feature type="repeat" description="PPR" evidence="3">
    <location>
        <begin position="136"/>
        <end position="170"/>
    </location>
</feature>
<sequence>MMHRTLSNAKTITNLIHQGQSRQAIVLFHQVLKNGFKITEFLLSAIVRACGRVAAIKEGKQFHCMAIKHGFNRDMILMTSLLDMYSKCNNITEARLVFDEMPQRDVIATNSMISGLCWSHLTLEAIELFSNMSRRDAGSWNSLISGLGHNSEGRTGLVFFEKMRLEGAEVDVMTMVSVLSICSDLAALSNGKQCHGLVIKYGFELGYLPVGNAIIDMYAKCGCMEDACLCFKNMPLKNVISWTALITGYGKQGRGLEALEAFDTMEVQGVAPNKITFLGALYACSHAGLVQEGWRVFNTMVHKYSIAPMMEHYTCMVDLLARSNCFSEAYKFIERMPVKPDTRLLTAFLSSCCTHKNLELARSVGKKLLESAPEEAGAYMLLSNFYGLVGDLQGVAKVRRLMLDRGIRKEKACTWIEINKTVHSFQSGDRSHPLSKEIYNYLQHLFKKLKSNGYVPDTSMVMQNVDEQRKEEIVLGHSEKLAIGLGLISTPPGTRIVIVKNLRMWYRFEQIIYHPLLRSPTERFHYYIDGLKHLQYVQCAENKNIKDLFTIRWNEKVDIKGAVGGLEGFHGVLTEREYEDNVWGALEFSSNACLDVNDHLFNQEYLTQNEMEEKLSSFFPKLLLQLYTFLIELYTHVDLREHIKEEEEET</sequence>
<keyword evidence="5" id="KW-1185">Reference proteome</keyword>
<evidence type="ECO:0000313" key="5">
    <source>
        <dbReference type="Proteomes" id="UP000515124"/>
    </source>
</evidence>
<evidence type="ECO:0000259" key="4">
    <source>
        <dbReference type="Pfam" id="PF14432"/>
    </source>
</evidence>
<dbReference type="Pfam" id="PF13041">
    <property type="entry name" value="PPR_2"/>
    <property type="match status" value="1"/>
</dbReference>
<evidence type="ECO:0000256" key="3">
    <source>
        <dbReference type="PROSITE-ProRule" id="PRU00708"/>
    </source>
</evidence>
<feature type="domain" description="DYW" evidence="4">
    <location>
        <begin position="453"/>
        <end position="527"/>
    </location>
</feature>
<dbReference type="RefSeq" id="XP_021810538.1">
    <property type="nucleotide sequence ID" value="XM_021954846.1"/>
</dbReference>
<dbReference type="Pfam" id="PF20430">
    <property type="entry name" value="Eplus_motif"/>
    <property type="match status" value="1"/>
</dbReference>
<dbReference type="InterPro" id="IPR046848">
    <property type="entry name" value="E_motif"/>
</dbReference>
<gene>
    <name evidence="6" type="primary">LOC110753865</name>
</gene>
<dbReference type="PANTHER" id="PTHR47926:SF423">
    <property type="entry name" value="REPEAT-CONTAINING PROTEIN, PUTATIVE-RELATED"/>
    <property type="match status" value="1"/>
</dbReference>
<feature type="repeat" description="PPR" evidence="3">
    <location>
        <begin position="74"/>
        <end position="108"/>
    </location>
</feature>
<evidence type="ECO:0000256" key="1">
    <source>
        <dbReference type="ARBA" id="ARBA00006643"/>
    </source>
</evidence>
<dbReference type="GO" id="GO:0009451">
    <property type="term" value="P:RNA modification"/>
    <property type="evidence" value="ECO:0007669"/>
    <property type="project" value="InterPro"/>
</dbReference>
<dbReference type="Gene3D" id="1.25.40.10">
    <property type="entry name" value="Tetratricopeptide repeat domain"/>
    <property type="match status" value="2"/>
</dbReference>
<dbReference type="Pfam" id="PF20431">
    <property type="entry name" value="E_motif"/>
    <property type="match status" value="1"/>
</dbReference>
<organism evidence="5 6">
    <name type="scientific">Prunus avium</name>
    <name type="common">Cherry</name>
    <name type="synonym">Cerasus avium</name>
    <dbReference type="NCBI Taxonomy" id="42229"/>
    <lineage>
        <taxon>Eukaryota</taxon>
        <taxon>Viridiplantae</taxon>
        <taxon>Streptophyta</taxon>
        <taxon>Embryophyta</taxon>
        <taxon>Tracheophyta</taxon>
        <taxon>Spermatophyta</taxon>
        <taxon>Magnoliopsida</taxon>
        <taxon>eudicotyledons</taxon>
        <taxon>Gunneridae</taxon>
        <taxon>Pentapetalae</taxon>
        <taxon>rosids</taxon>
        <taxon>fabids</taxon>
        <taxon>Rosales</taxon>
        <taxon>Rosaceae</taxon>
        <taxon>Amygdaloideae</taxon>
        <taxon>Amygdaleae</taxon>
        <taxon>Prunus</taxon>
    </lineage>
</organism>
<dbReference type="FunFam" id="1.25.40.10:FF:001093">
    <property type="entry name" value="Pentatricopeptide repeat-containing protein At2g34400"/>
    <property type="match status" value="1"/>
</dbReference>
<evidence type="ECO:0000256" key="2">
    <source>
        <dbReference type="ARBA" id="ARBA00022737"/>
    </source>
</evidence>
<dbReference type="Pfam" id="PF14432">
    <property type="entry name" value="DYW_deaminase"/>
    <property type="match status" value="1"/>
</dbReference>
<dbReference type="NCBIfam" id="TIGR00756">
    <property type="entry name" value="PPR"/>
    <property type="match status" value="3"/>
</dbReference>
<feature type="repeat" description="PPR" evidence="3">
    <location>
        <begin position="238"/>
        <end position="272"/>
    </location>
</feature>
<dbReference type="PROSITE" id="PS51375">
    <property type="entry name" value="PPR"/>
    <property type="match status" value="3"/>
</dbReference>